<dbReference type="Gene3D" id="3.40.50.20">
    <property type="match status" value="1"/>
</dbReference>
<protein>
    <recommendedName>
        <fullName evidence="1">Prokaryotic glutathione synthetase N-terminal domain-containing protein</fullName>
    </recommendedName>
</protein>
<reference evidence="2" key="1">
    <citation type="submission" date="2018-05" db="EMBL/GenBank/DDBJ databases">
        <authorList>
            <person name="Lanie J.A."/>
            <person name="Ng W.-L."/>
            <person name="Kazmierczak K.M."/>
            <person name="Andrzejewski T.M."/>
            <person name="Davidsen T.M."/>
            <person name="Wayne K.J."/>
            <person name="Tettelin H."/>
            <person name="Glass J.I."/>
            <person name="Rusch D."/>
            <person name="Podicherti R."/>
            <person name="Tsui H.-C.T."/>
            <person name="Winkler M.E."/>
        </authorList>
    </citation>
    <scope>NUCLEOTIDE SEQUENCE</scope>
</reference>
<proteinExistence type="predicted"/>
<sequence length="65" mass="7065">MSNKKLAVIMDPISGIVPEKDGTLGLLLEAQSRSYDLIYFEQQDLRIENGVAIGDGCHLAVEDSS</sequence>
<dbReference type="Pfam" id="PF02951">
    <property type="entry name" value="GSH-S_N"/>
    <property type="match status" value="1"/>
</dbReference>
<feature type="non-terminal residue" evidence="2">
    <location>
        <position position="65"/>
    </location>
</feature>
<dbReference type="EMBL" id="UINC01003805">
    <property type="protein sequence ID" value="SVA09389.1"/>
    <property type="molecule type" value="Genomic_DNA"/>
</dbReference>
<accession>A0A381T0Y0</accession>
<dbReference type="AlphaFoldDB" id="A0A381T0Y0"/>
<dbReference type="InterPro" id="IPR004215">
    <property type="entry name" value="GSHS_N"/>
</dbReference>
<gene>
    <name evidence="2" type="ORF">METZ01_LOCUS62243</name>
</gene>
<evidence type="ECO:0000259" key="1">
    <source>
        <dbReference type="Pfam" id="PF02951"/>
    </source>
</evidence>
<dbReference type="SUPFAM" id="SSF52440">
    <property type="entry name" value="PreATP-grasp domain"/>
    <property type="match status" value="1"/>
</dbReference>
<dbReference type="InterPro" id="IPR016185">
    <property type="entry name" value="PreATP-grasp_dom_sf"/>
</dbReference>
<name>A0A381T0Y0_9ZZZZ</name>
<dbReference type="GO" id="GO:0004363">
    <property type="term" value="F:glutathione synthase activity"/>
    <property type="evidence" value="ECO:0007669"/>
    <property type="project" value="InterPro"/>
</dbReference>
<evidence type="ECO:0000313" key="2">
    <source>
        <dbReference type="EMBL" id="SVA09389.1"/>
    </source>
</evidence>
<organism evidence="2">
    <name type="scientific">marine metagenome</name>
    <dbReference type="NCBI Taxonomy" id="408172"/>
    <lineage>
        <taxon>unclassified sequences</taxon>
        <taxon>metagenomes</taxon>
        <taxon>ecological metagenomes</taxon>
    </lineage>
</organism>
<feature type="domain" description="Prokaryotic glutathione synthetase N-terminal" evidence="1">
    <location>
        <begin position="5"/>
        <end position="63"/>
    </location>
</feature>